<evidence type="ECO:0008006" key="5">
    <source>
        <dbReference type="Google" id="ProtNLM"/>
    </source>
</evidence>
<name>A0A940DNK7_9BACT</name>
<evidence type="ECO:0000256" key="2">
    <source>
        <dbReference type="SAM" id="SignalP"/>
    </source>
</evidence>
<reference evidence="3" key="1">
    <citation type="submission" date="2020-10" db="EMBL/GenBank/DDBJ databases">
        <authorList>
            <person name="Gilroy R."/>
        </authorList>
    </citation>
    <scope>NUCLEOTIDE SEQUENCE</scope>
    <source>
        <strain evidence="3">F1-3629</strain>
    </source>
</reference>
<dbReference type="SUPFAM" id="SSF56925">
    <property type="entry name" value="OMPA-like"/>
    <property type="match status" value="1"/>
</dbReference>
<dbReference type="SUPFAM" id="SSF103088">
    <property type="entry name" value="OmpA-like"/>
    <property type="match status" value="1"/>
</dbReference>
<feature type="signal peptide" evidence="2">
    <location>
        <begin position="1"/>
        <end position="18"/>
    </location>
</feature>
<dbReference type="Proteomes" id="UP000771749">
    <property type="component" value="Unassembled WGS sequence"/>
</dbReference>
<organism evidence="3 4">
    <name type="scientific">Candidatus Cryptobacteroides gallistercoris</name>
    <dbReference type="NCBI Taxonomy" id="2840765"/>
    <lineage>
        <taxon>Bacteria</taxon>
        <taxon>Pseudomonadati</taxon>
        <taxon>Bacteroidota</taxon>
        <taxon>Bacteroidia</taxon>
        <taxon>Bacteroidales</taxon>
        <taxon>Candidatus Cryptobacteroides</taxon>
    </lineage>
</organism>
<dbReference type="Gene3D" id="3.30.1330.60">
    <property type="entry name" value="OmpA-like domain"/>
    <property type="match status" value="1"/>
</dbReference>
<evidence type="ECO:0000313" key="4">
    <source>
        <dbReference type="Proteomes" id="UP000771749"/>
    </source>
</evidence>
<dbReference type="AlphaFoldDB" id="A0A940DNK7"/>
<feature type="chain" id="PRO_5037658513" description="OmpA-like domain-containing protein" evidence="2">
    <location>
        <begin position="19"/>
        <end position="359"/>
    </location>
</feature>
<gene>
    <name evidence="3" type="ORF">IAC07_05840</name>
</gene>
<feature type="coiled-coil region" evidence="1">
    <location>
        <begin position="212"/>
        <end position="239"/>
    </location>
</feature>
<reference evidence="3" key="2">
    <citation type="journal article" date="2021" name="PeerJ">
        <title>Extensive microbial diversity within the chicken gut microbiome revealed by metagenomics and culture.</title>
        <authorList>
            <person name="Gilroy R."/>
            <person name="Ravi A."/>
            <person name="Getino M."/>
            <person name="Pursley I."/>
            <person name="Horton D.L."/>
            <person name="Alikhan N.F."/>
            <person name="Baker D."/>
            <person name="Gharbi K."/>
            <person name="Hall N."/>
            <person name="Watson M."/>
            <person name="Adriaenssens E.M."/>
            <person name="Foster-Nyarko E."/>
            <person name="Jarju S."/>
            <person name="Secka A."/>
            <person name="Antonio M."/>
            <person name="Oren A."/>
            <person name="Chaudhuri R.R."/>
            <person name="La Ragione R."/>
            <person name="Hildebrand F."/>
            <person name="Pallen M.J."/>
        </authorList>
    </citation>
    <scope>NUCLEOTIDE SEQUENCE</scope>
    <source>
        <strain evidence="3">F1-3629</strain>
    </source>
</reference>
<sequence>MKHLKRLCMSAVCMAAMAAGIPEAKAQQGTIPAEGKHFSSSNWYVSALAGEQILLKGSTTGKYFVGKINAGTWFDTWSGIKVNGQAGMKKLNGNSSVRYYSFGVDYTLNLLRVFGGYDESTPFSFSVSAGPAMNFIRYRHGDQKYTKTVSLNIGAQIGYDFSPRWGLFAEVMSYTMDRFYTPGGGILIGTDAAVGIRFRFSRHKYGRRDADRREYETAISGLTERVAELEETVRLLNEKNEGAGDGKTMVTPETEAASIDIYFDEYSAFLNEEQRKKISGIGKWMADNPDFSVRIVVFSDNLSDIETGMRIVERREQVLRDFLTERYGIGSDRIESGSSEKFGYRNLTGCNARIVFINE</sequence>
<keyword evidence="2" id="KW-0732">Signal</keyword>
<dbReference type="EMBL" id="JADIMJ010000086">
    <property type="protein sequence ID" value="MBO8454229.1"/>
    <property type="molecule type" value="Genomic_DNA"/>
</dbReference>
<evidence type="ECO:0000256" key="1">
    <source>
        <dbReference type="SAM" id="Coils"/>
    </source>
</evidence>
<protein>
    <recommendedName>
        <fullName evidence="5">OmpA-like domain-containing protein</fullName>
    </recommendedName>
</protein>
<proteinExistence type="predicted"/>
<dbReference type="InterPro" id="IPR011250">
    <property type="entry name" value="OMP/PagP_B-barrel"/>
</dbReference>
<comment type="caution">
    <text evidence="3">The sequence shown here is derived from an EMBL/GenBank/DDBJ whole genome shotgun (WGS) entry which is preliminary data.</text>
</comment>
<keyword evidence="1" id="KW-0175">Coiled coil</keyword>
<dbReference type="InterPro" id="IPR036737">
    <property type="entry name" value="OmpA-like_sf"/>
</dbReference>
<evidence type="ECO:0000313" key="3">
    <source>
        <dbReference type="EMBL" id="MBO8454229.1"/>
    </source>
</evidence>
<accession>A0A940DNK7</accession>